<feature type="compositionally biased region" description="Basic residues" evidence="6">
    <location>
        <begin position="830"/>
        <end position="839"/>
    </location>
</feature>
<dbReference type="PANTHER" id="PTHR32086:SF0">
    <property type="entry name" value="FANCONI ANEMIA GROUP D2 PROTEIN"/>
    <property type="match status" value="1"/>
</dbReference>
<feature type="compositionally biased region" description="Polar residues" evidence="6">
    <location>
        <begin position="860"/>
        <end position="872"/>
    </location>
</feature>
<accession>A0AAE0YG33</accession>
<dbReference type="GO" id="GO:1990918">
    <property type="term" value="P:double-strand break repair involved in meiotic recombination"/>
    <property type="evidence" value="ECO:0007669"/>
    <property type="project" value="TreeGrafter"/>
</dbReference>
<dbReference type="GO" id="GO:0000793">
    <property type="term" value="C:condensed chromosome"/>
    <property type="evidence" value="ECO:0007669"/>
    <property type="project" value="TreeGrafter"/>
</dbReference>
<comment type="caution">
    <text evidence="7">The sequence shown here is derived from an EMBL/GenBank/DDBJ whole genome shotgun (WGS) entry which is preliminary data.</text>
</comment>
<evidence type="ECO:0000313" key="8">
    <source>
        <dbReference type="Proteomes" id="UP001283361"/>
    </source>
</evidence>
<dbReference type="GO" id="GO:0005634">
    <property type="term" value="C:nucleus"/>
    <property type="evidence" value="ECO:0007669"/>
    <property type="project" value="UniProtKB-SubCell"/>
</dbReference>
<comment type="similarity">
    <text evidence="5">Belongs to the Fanconi anemia protein FANCD2 family.</text>
</comment>
<keyword evidence="4" id="KW-0539">Nucleus</keyword>
<evidence type="ECO:0000256" key="1">
    <source>
        <dbReference type="ARBA" id="ARBA00004123"/>
    </source>
</evidence>
<feature type="region of interest" description="Disordered" evidence="6">
    <location>
        <begin position="819"/>
        <end position="880"/>
    </location>
</feature>
<evidence type="ECO:0008006" key="9">
    <source>
        <dbReference type="Google" id="ProtNLM"/>
    </source>
</evidence>
<reference evidence="7" key="1">
    <citation type="journal article" date="2023" name="G3 (Bethesda)">
        <title>A reference genome for the long-term kleptoplast-retaining sea slug Elysia crispata morphotype clarki.</title>
        <authorList>
            <person name="Eastman K.E."/>
            <person name="Pendleton A.L."/>
            <person name="Shaikh M.A."/>
            <person name="Suttiyut T."/>
            <person name="Ogas R."/>
            <person name="Tomko P."/>
            <person name="Gavelis G."/>
            <person name="Widhalm J.R."/>
            <person name="Wisecaver J.H."/>
        </authorList>
    </citation>
    <scope>NUCLEOTIDE SEQUENCE</scope>
    <source>
        <strain evidence="7">ECLA1</strain>
    </source>
</reference>
<keyword evidence="8" id="KW-1185">Reference proteome</keyword>
<dbReference type="EMBL" id="JAWDGP010006302">
    <property type="protein sequence ID" value="KAK3743531.1"/>
    <property type="molecule type" value="Genomic_DNA"/>
</dbReference>
<dbReference type="InterPro" id="IPR029448">
    <property type="entry name" value="FANCD2"/>
</dbReference>
<gene>
    <name evidence="7" type="ORF">RRG08_027399</name>
</gene>
<evidence type="ECO:0000313" key="7">
    <source>
        <dbReference type="EMBL" id="KAK3743531.1"/>
    </source>
</evidence>
<protein>
    <recommendedName>
        <fullName evidence="9">Fanconi anemia group D2 protein</fullName>
    </recommendedName>
</protein>
<evidence type="ECO:0000256" key="3">
    <source>
        <dbReference type="ARBA" id="ARBA00022843"/>
    </source>
</evidence>
<evidence type="ECO:0000256" key="5">
    <source>
        <dbReference type="ARBA" id="ARBA00093456"/>
    </source>
</evidence>
<dbReference type="GO" id="GO:0036297">
    <property type="term" value="P:interstrand cross-link repair"/>
    <property type="evidence" value="ECO:0007669"/>
    <property type="project" value="TreeGrafter"/>
</dbReference>
<dbReference type="GO" id="GO:0007129">
    <property type="term" value="P:homologous chromosome pairing at meiosis"/>
    <property type="evidence" value="ECO:0007669"/>
    <property type="project" value="TreeGrafter"/>
</dbReference>
<name>A0AAE0YG33_9GAST</name>
<dbReference type="GO" id="GO:0031573">
    <property type="term" value="P:mitotic intra-S DNA damage checkpoint signaling"/>
    <property type="evidence" value="ECO:0007669"/>
    <property type="project" value="TreeGrafter"/>
</dbReference>
<dbReference type="SUPFAM" id="SSF48371">
    <property type="entry name" value="ARM repeat"/>
    <property type="match status" value="1"/>
</dbReference>
<dbReference type="InterPro" id="IPR016024">
    <property type="entry name" value="ARM-type_fold"/>
</dbReference>
<feature type="region of interest" description="Disordered" evidence="6">
    <location>
        <begin position="1"/>
        <end position="26"/>
    </location>
</feature>
<keyword evidence="3" id="KW-0832">Ubl conjugation</keyword>
<proteinExistence type="inferred from homology"/>
<feature type="compositionally biased region" description="Acidic residues" evidence="6">
    <location>
        <begin position="1393"/>
        <end position="1425"/>
    </location>
</feature>
<feature type="region of interest" description="Disordered" evidence="6">
    <location>
        <begin position="1380"/>
        <end position="1446"/>
    </location>
</feature>
<evidence type="ECO:0000256" key="6">
    <source>
        <dbReference type="SAM" id="MobiDB-lite"/>
    </source>
</evidence>
<comment type="subcellular location">
    <subcellularLocation>
        <location evidence="1">Nucleus</location>
    </subcellularLocation>
</comment>
<evidence type="ECO:0000256" key="2">
    <source>
        <dbReference type="ARBA" id="ARBA00022499"/>
    </source>
</evidence>
<organism evidence="7 8">
    <name type="scientific">Elysia crispata</name>
    <name type="common">lettuce slug</name>
    <dbReference type="NCBI Taxonomy" id="231223"/>
    <lineage>
        <taxon>Eukaryota</taxon>
        <taxon>Metazoa</taxon>
        <taxon>Spiralia</taxon>
        <taxon>Lophotrochozoa</taxon>
        <taxon>Mollusca</taxon>
        <taxon>Gastropoda</taxon>
        <taxon>Heterobranchia</taxon>
        <taxon>Euthyneura</taxon>
        <taxon>Panpulmonata</taxon>
        <taxon>Sacoglossa</taxon>
        <taxon>Placobranchoidea</taxon>
        <taxon>Plakobranchidae</taxon>
        <taxon>Elysia</taxon>
    </lineage>
</organism>
<dbReference type="Pfam" id="PF14631">
    <property type="entry name" value="FancD2"/>
    <property type="match status" value="1"/>
</dbReference>
<dbReference type="GO" id="GO:0070182">
    <property type="term" value="F:DNA polymerase binding"/>
    <property type="evidence" value="ECO:0007669"/>
    <property type="project" value="TreeGrafter"/>
</dbReference>
<evidence type="ECO:0000256" key="4">
    <source>
        <dbReference type="ARBA" id="ARBA00023242"/>
    </source>
</evidence>
<dbReference type="Proteomes" id="UP001283361">
    <property type="component" value="Unassembled WGS sequence"/>
</dbReference>
<keyword evidence="2" id="KW-1017">Isopeptide bond</keyword>
<dbReference type="PANTHER" id="PTHR32086">
    <property type="entry name" value="FANCONI ANEMIA GROUP D2 PROTEIN"/>
    <property type="match status" value="1"/>
</dbReference>
<sequence length="1446" mass="161520">MEKKSKRRQSFYLAESDPNESSKVKRSKKLIHEQEKAGLLHDCLKKAGLSLKNGDVANELSTSKALFQKKVCTLLKNHPGDLLQNVDTFLQDFAEYLEEPKRFHKSLTPCSMTSESESRNAAVPDSAVRLLLGVDVIQSPLMVLLLDKLMLFRGKENDSVFHEGQMVYIPRLLLSQFRFLDRIVDGKELTRKLLSVLTDVSLDVQKEILACIPDIVEDSEHAEVAKKLKEELTANQELTCAAIDALTYLNISQEQVVQVRTTIVAMLKTFSFADLPIVVNFLLESVTSQDSLEVVNEIRSNIDFVTSSKLSSAEREKINSSAKLTVDAVKGRMQFQRHVADSWIKVLDNAQNLKMLDVYILLILHWLDRKKLVESLIRNKIRNGVLTEQHLAKAFAVHKQILRDYFTSILALAQTLVRSVEPQICLIGSSLYRLAFIHFDSYCKQELVASLMAHIGSGSSSEINASLNILADLVKSHIREISRYAVFIKGAIDYLDHNNLSIQHIRKLYLLLAQLAFTSSHDGNYLQDDLHIIIRKQLTSGNAKYKRMGIMGAIAIVQALAGSLEGSNVGSLSNEKHKQVIDLLELVRSSCCRDAEMTALFLDSLSATLATHRMAKNVESWIAENMQEAFEETFVAEPDDLSKLQKNSLVPVERLFSLNDEEQNEIFINLVPLVGTMLDKGQVTPHSAQQSPLCLAPLFRLITRCEMLKSGGELEEIDALLGCPILMFSPDLCDTLSTLSSKEKDLICSSLFFCNNWVREVVNSFASMTCTEMKGKVVMRLRLIIQLNELLAKCLVQHPSFVPSPAVFELEKPAVVPKAAPKQAATDKKKGGKGKKQKKGGATIDETLVNSTQEEEEANSIHTQSSIDANSSKAKKVGGSDKVAKNGLDLHSYRQFFRELDISVFSILKVGLSRKWCCLSESDRITSPGKDKVKLDLPELKFLIEDLSLKLKHALTLSANSGRRVGFTKGEDSRKIGFSNLDHHSPVQIASHMASLFPTLCDLIEEACNFFQAQTLNEGDDDEDVSVQAESEPMSACLQLLLQCVLSLLSWGGWEREENQELLMKILMVAVRRLNPDFDQSVSQPEALRCTFNYFSSLVETAPVLDTAVTVIKLLKVLAVTRSDEDIKEKLALHAKSVLSREWKNSSGELEKGAHHNENLQLVIQTYIMSSSSPLEALEMLATRDLTSMVNLDKRGHAEKLASLNRSTFPVFYKVMLTELIANIKRIPAGKKSNSLDVLEERLLSWIIAVKILYTAVSLTKVFNGRANLSSAMKMGRQFVELFLRLGMPLMDVLFRPRHTQVEKLLRSLQQSTRMLQHLCGHSKINKDLALTNQVPLLKRALETFVYRVKAMLVLNNCQDAFWMGNLKNRNLQGEEILTQTSIASSGDTTGAADDDDDDEEEDEDDNAAAEGGEDSEVEVEEQEVNESAKNQEDSTSAGGSYSEIF</sequence>